<reference evidence="1 2" key="1">
    <citation type="journal article" date="2018" name="BMC Genomics">
        <title>High genomic variability in the plant pathogenic bacterium Pectobacterium parmentieri deciphered from de novo assembled complete genomes.</title>
        <authorList>
            <person name="Zoledowska S."/>
            <person name="Motyka-Pomagruk A."/>
            <person name="Sledz W."/>
            <person name="Mengoni A."/>
            <person name="Lojkowska E."/>
        </authorList>
    </citation>
    <scope>NUCLEOTIDE SEQUENCE [LARGE SCALE GENOMIC DNA]</scope>
    <source>
        <strain evidence="1 2">IFB5626</strain>
    </source>
</reference>
<gene>
    <name evidence="1" type="ORF">C5E00_07005</name>
</gene>
<organism evidence="1 2">
    <name type="scientific">Pectobacterium parmentieri</name>
    <dbReference type="NCBI Taxonomy" id="1905730"/>
    <lineage>
        <taxon>Bacteria</taxon>
        <taxon>Pseudomonadati</taxon>
        <taxon>Pseudomonadota</taxon>
        <taxon>Gammaproteobacteria</taxon>
        <taxon>Enterobacterales</taxon>
        <taxon>Pectobacteriaceae</taxon>
        <taxon>Pectobacterium</taxon>
    </lineage>
</organism>
<protein>
    <submittedName>
        <fullName evidence="1">Uncharacterized protein</fullName>
    </submittedName>
</protein>
<dbReference type="Proteomes" id="UP000269665">
    <property type="component" value="Unassembled WGS sequence"/>
</dbReference>
<dbReference type="EMBL" id="PSZG01000001">
    <property type="protein sequence ID" value="RKO76546.1"/>
    <property type="molecule type" value="Genomic_DNA"/>
</dbReference>
<sequence>METLPDFGAKKGGFNLLNTPDELYKNPTQFWNEYNKPWLDSAISRNDPIVLATKPSDVNLYRINHETGRKEMTGFGREYNSLLENGYNFDNKSMKMIKGK</sequence>
<dbReference type="RefSeq" id="WP_033071582.1">
    <property type="nucleotide sequence ID" value="NZ_CP015749.1"/>
</dbReference>
<proteinExistence type="predicted"/>
<accession>A0A8B3F800</accession>
<evidence type="ECO:0000313" key="2">
    <source>
        <dbReference type="Proteomes" id="UP000269665"/>
    </source>
</evidence>
<name>A0A8B3F800_PECPM</name>
<dbReference type="GeneID" id="45849018"/>
<comment type="caution">
    <text evidence="1">The sequence shown here is derived from an EMBL/GenBank/DDBJ whole genome shotgun (WGS) entry which is preliminary data.</text>
</comment>
<dbReference type="KEGG" id="ppar:A8F97_06040"/>
<dbReference type="AlphaFoldDB" id="A0A8B3F800"/>
<dbReference type="OrthoDB" id="9812531at2"/>
<evidence type="ECO:0000313" key="1">
    <source>
        <dbReference type="EMBL" id="RKO76546.1"/>
    </source>
</evidence>